<name>K3WQL4_GLOUD</name>
<dbReference type="EnsemblProtists" id="PYU1_T007256">
    <property type="protein sequence ID" value="PYU1_T007256"/>
    <property type="gene ID" value="PYU1_G007241"/>
</dbReference>
<dbReference type="PANTHER" id="PTHR39200">
    <property type="entry name" value="HYPOTHETICAL EXPORTED PROTEIN"/>
    <property type="match status" value="1"/>
</dbReference>
<dbReference type="VEuPathDB" id="FungiDB:PYU1_G007241"/>
<evidence type="ECO:0000313" key="2">
    <source>
        <dbReference type="Proteomes" id="UP000019132"/>
    </source>
</evidence>
<dbReference type="PANTHER" id="PTHR39200:SF1">
    <property type="entry name" value="AUTO-TRANSPORTER ADHESIN HEAD GIN DOMAIN-CONTAINING PROTEIN-RELATED"/>
    <property type="match status" value="1"/>
</dbReference>
<keyword evidence="2" id="KW-1185">Reference proteome</keyword>
<protein>
    <submittedName>
        <fullName evidence="1">Uncharacterized protein</fullName>
    </submittedName>
</protein>
<reference evidence="1" key="3">
    <citation type="submission" date="2015-02" db="UniProtKB">
        <authorList>
            <consortium name="EnsemblProtists"/>
        </authorList>
    </citation>
    <scope>IDENTIFICATION</scope>
    <source>
        <strain evidence="1">DAOM BR144</strain>
    </source>
</reference>
<sequence>MYISVDPDAFVGEDEDEMDNKTAREEIVAKIRFTGDPASLMDYISVIPEPKERVKIVVDEPSSMTQGILLTEILLPHARNLRILTMHRQSYAAVENNVLTYDPEKKVILVAANNSRIAVRSQTALDVGALRLYALDNSQIHVAAPSIHARMDVSLRAEKGGLVHVNSGKSITTPDMLLRSLGNASTLENIQVVTEELDADALTCHSISHAGEIRIGPCADGKASCRSHLILIEGAGSVDVANVASTFVSIAGTGTGNVSIQVTEQLNLDLRAEQPGVIAYIGAPPKEIYAQNGMKYRGLLPIPSDVYAIRTRNLRQFNAQIAADIHSMIREDALWKVEKPPASTK</sequence>
<dbReference type="Proteomes" id="UP000019132">
    <property type="component" value="Unassembled WGS sequence"/>
</dbReference>
<dbReference type="HOGENOM" id="CLU_805312_0_0_1"/>
<accession>K3WQL4</accession>
<reference evidence="2" key="1">
    <citation type="journal article" date="2010" name="Genome Biol.">
        <title>Genome sequence of the necrotrophic plant pathogen Pythium ultimum reveals original pathogenicity mechanisms and effector repertoire.</title>
        <authorList>
            <person name="Levesque C.A."/>
            <person name="Brouwer H."/>
            <person name="Cano L."/>
            <person name="Hamilton J.P."/>
            <person name="Holt C."/>
            <person name="Huitema E."/>
            <person name="Raffaele S."/>
            <person name="Robideau G.P."/>
            <person name="Thines M."/>
            <person name="Win J."/>
            <person name="Zerillo M.M."/>
            <person name="Beakes G.W."/>
            <person name="Boore J.L."/>
            <person name="Busam D."/>
            <person name="Dumas B."/>
            <person name="Ferriera S."/>
            <person name="Fuerstenberg S.I."/>
            <person name="Gachon C.M."/>
            <person name="Gaulin E."/>
            <person name="Govers F."/>
            <person name="Grenville-Briggs L."/>
            <person name="Horner N."/>
            <person name="Hostetler J."/>
            <person name="Jiang R.H."/>
            <person name="Johnson J."/>
            <person name="Krajaejun T."/>
            <person name="Lin H."/>
            <person name="Meijer H.J."/>
            <person name="Moore B."/>
            <person name="Morris P."/>
            <person name="Phuntmart V."/>
            <person name="Puiu D."/>
            <person name="Shetty J."/>
            <person name="Stajich J.E."/>
            <person name="Tripathy S."/>
            <person name="Wawra S."/>
            <person name="van West P."/>
            <person name="Whitty B.R."/>
            <person name="Coutinho P.M."/>
            <person name="Henrissat B."/>
            <person name="Martin F."/>
            <person name="Thomas P.D."/>
            <person name="Tyler B.M."/>
            <person name="De Vries R.P."/>
            <person name="Kamoun S."/>
            <person name="Yandell M."/>
            <person name="Tisserat N."/>
            <person name="Buell C.R."/>
        </authorList>
    </citation>
    <scope>NUCLEOTIDE SEQUENCE</scope>
    <source>
        <strain evidence="2">DAOM:BR144</strain>
    </source>
</reference>
<organism evidence="1 2">
    <name type="scientific">Globisporangium ultimum (strain ATCC 200006 / CBS 805.95 / DAOM BR144)</name>
    <name type="common">Pythium ultimum</name>
    <dbReference type="NCBI Taxonomy" id="431595"/>
    <lineage>
        <taxon>Eukaryota</taxon>
        <taxon>Sar</taxon>
        <taxon>Stramenopiles</taxon>
        <taxon>Oomycota</taxon>
        <taxon>Peronosporomycetes</taxon>
        <taxon>Pythiales</taxon>
        <taxon>Pythiaceae</taxon>
        <taxon>Globisporangium</taxon>
    </lineage>
</organism>
<dbReference type="Gene3D" id="2.160.20.120">
    <property type="match status" value="1"/>
</dbReference>
<dbReference type="InParanoid" id="K3WQL4"/>
<evidence type="ECO:0000313" key="1">
    <source>
        <dbReference type="EnsemblProtists" id="PYU1_T007256"/>
    </source>
</evidence>
<dbReference type="AlphaFoldDB" id="K3WQL4"/>
<proteinExistence type="predicted"/>
<reference evidence="2" key="2">
    <citation type="submission" date="2010-04" db="EMBL/GenBank/DDBJ databases">
        <authorList>
            <person name="Buell R."/>
            <person name="Hamilton J."/>
            <person name="Hostetler J."/>
        </authorList>
    </citation>
    <scope>NUCLEOTIDE SEQUENCE [LARGE SCALE GENOMIC DNA]</scope>
    <source>
        <strain evidence="2">DAOM:BR144</strain>
    </source>
</reference>
<dbReference type="EMBL" id="GL376629">
    <property type="status" value="NOT_ANNOTATED_CDS"/>
    <property type="molecule type" value="Genomic_DNA"/>
</dbReference>